<feature type="domain" description="Peptidase S54 rhomboid" evidence="8">
    <location>
        <begin position="62"/>
        <end position="202"/>
    </location>
</feature>
<evidence type="ECO:0000256" key="5">
    <source>
        <dbReference type="ARBA" id="ARBA00022989"/>
    </source>
</evidence>
<evidence type="ECO:0000256" key="7">
    <source>
        <dbReference type="SAM" id="Phobius"/>
    </source>
</evidence>
<keyword evidence="4" id="KW-0378">Hydrolase</keyword>
<dbReference type="Pfam" id="PF20216">
    <property type="entry name" value="DUF6576"/>
    <property type="match status" value="1"/>
</dbReference>
<reference evidence="10 12" key="1">
    <citation type="submission" date="2017-12" db="EMBL/GenBank/DDBJ databases">
        <title>Genomic Encyclopedia of Type Strains, Phase III (KMG-III): the genomes of soil and plant-associated and newly described type strains.</title>
        <authorList>
            <person name="Whitman W."/>
        </authorList>
    </citation>
    <scope>NUCLEOTIDE SEQUENCE [LARGE SCALE GENOMIC DNA]</scope>
    <source>
        <strain evidence="10 12">IP-10</strain>
    </source>
</reference>
<feature type="domain" description="DUF6576" evidence="9">
    <location>
        <begin position="254"/>
        <end position="284"/>
    </location>
</feature>
<dbReference type="AlphaFoldDB" id="A0A497VDL3"/>
<evidence type="ECO:0000256" key="4">
    <source>
        <dbReference type="ARBA" id="ARBA00022801"/>
    </source>
</evidence>
<dbReference type="InterPro" id="IPR022764">
    <property type="entry name" value="Peptidase_S54_rhomboid_dom"/>
</dbReference>
<keyword evidence="3 7" id="KW-0812">Transmembrane</keyword>
<feature type="transmembrane region" description="Helical" evidence="7">
    <location>
        <begin position="101"/>
        <end position="123"/>
    </location>
</feature>
<keyword evidence="6 7" id="KW-0472">Membrane</keyword>
<evidence type="ECO:0000256" key="2">
    <source>
        <dbReference type="ARBA" id="ARBA00009045"/>
    </source>
</evidence>
<feature type="transmembrane region" description="Helical" evidence="7">
    <location>
        <begin position="129"/>
        <end position="147"/>
    </location>
</feature>
<dbReference type="Gene3D" id="1.20.1540.10">
    <property type="entry name" value="Rhomboid-like"/>
    <property type="match status" value="1"/>
</dbReference>
<dbReference type="RefSeq" id="WP_101471520.1">
    <property type="nucleotide sequence ID" value="NZ_PJND01000007.1"/>
</dbReference>
<dbReference type="EMBL" id="PJND01000007">
    <property type="protein sequence ID" value="PKW29706.1"/>
    <property type="molecule type" value="Genomic_DNA"/>
</dbReference>
<evidence type="ECO:0000313" key="10">
    <source>
        <dbReference type="EMBL" id="PKW29706.1"/>
    </source>
</evidence>
<gene>
    <name evidence="10" type="ORF">B0G92_1350</name>
    <name evidence="11" type="ORF">CLV50_0154</name>
</gene>
<organism evidence="11 13">
    <name type="scientific">Flavobacterium lindanitolerans</name>
    <dbReference type="NCBI Taxonomy" id="428988"/>
    <lineage>
        <taxon>Bacteria</taxon>
        <taxon>Pseudomonadati</taxon>
        <taxon>Bacteroidota</taxon>
        <taxon>Flavobacteriia</taxon>
        <taxon>Flavobacteriales</taxon>
        <taxon>Flavobacteriaceae</taxon>
        <taxon>Flavobacterium</taxon>
    </lineage>
</organism>
<proteinExistence type="inferred from homology"/>
<evidence type="ECO:0000313" key="13">
    <source>
        <dbReference type="Proteomes" id="UP000275027"/>
    </source>
</evidence>
<evidence type="ECO:0000259" key="8">
    <source>
        <dbReference type="Pfam" id="PF01694"/>
    </source>
</evidence>
<reference evidence="11 13" key="2">
    <citation type="submission" date="2018-10" db="EMBL/GenBank/DDBJ databases">
        <title>Genomic Encyclopedia of Archaeal and Bacterial Type Strains, Phase II (KMG-II): from individual species to whole genera.</title>
        <authorList>
            <person name="Goeker M."/>
        </authorList>
    </citation>
    <scope>NUCLEOTIDE SEQUENCE [LARGE SCALE GENOMIC DNA]</scope>
    <source>
        <strain evidence="11 13">DSM 21886</strain>
    </source>
</reference>
<dbReference type="GO" id="GO:0006508">
    <property type="term" value="P:proteolysis"/>
    <property type="evidence" value="ECO:0007669"/>
    <property type="project" value="UniProtKB-KW"/>
</dbReference>
<comment type="similarity">
    <text evidence="2">Belongs to the peptidase S54 family.</text>
</comment>
<evidence type="ECO:0000313" key="12">
    <source>
        <dbReference type="Proteomes" id="UP000233767"/>
    </source>
</evidence>
<dbReference type="Proteomes" id="UP000233767">
    <property type="component" value="Unassembled WGS sequence"/>
</dbReference>
<keyword evidence="5 7" id="KW-1133">Transmembrane helix</keyword>
<evidence type="ECO:0000259" key="9">
    <source>
        <dbReference type="Pfam" id="PF20216"/>
    </source>
</evidence>
<dbReference type="InterPro" id="IPR050925">
    <property type="entry name" value="Rhomboid_protease_S54"/>
</dbReference>
<evidence type="ECO:0000256" key="6">
    <source>
        <dbReference type="ARBA" id="ARBA00023136"/>
    </source>
</evidence>
<dbReference type="Pfam" id="PF01694">
    <property type="entry name" value="Rhomboid"/>
    <property type="match status" value="1"/>
</dbReference>
<comment type="caution">
    <text evidence="11">The sequence shown here is derived from an EMBL/GenBank/DDBJ whole genome shotgun (WGS) entry which is preliminary data.</text>
</comment>
<dbReference type="Proteomes" id="UP000275027">
    <property type="component" value="Unassembled WGS sequence"/>
</dbReference>
<dbReference type="EMBL" id="RCCB01000010">
    <property type="protein sequence ID" value="RLJ34793.1"/>
    <property type="molecule type" value="Genomic_DNA"/>
</dbReference>
<accession>A0A497VDL3</accession>
<dbReference type="InterPro" id="IPR046483">
    <property type="entry name" value="DUF6576"/>
</dbReference>
<dbReference type="SUPFAM" id="SSF144091">
    <property type="entry name" value="Rhomboid-like"/>
    <property type="match status" value="1"/>
</dbReference>
<keyword evidence="12" id="KW-1185">Reference proteome</keyword>
<evidence type="ECO:0000256" key="1">
    <source>
        <dbReference type="ARBA" id="ARBA00004141"/>
    </source>
</evidence>
<evidence type="ECO:0000256" key="3">
    <source>
        <dbReference type="ARBA" id="ARBA00022692"/>
    </source>
</evidence>
<dbReference type="GO" id="GO:0016020">
    <property type="term" value="C:membrane"/>
    <property type="evidence" value="ECO:0007669"/>
    <property type="project" value="UniProtKB-SubCell"/>
</dbReference>
<dbReference type="PANTHER" id="PTHR43731:SF14">
    <property type="entry name" value="PRESENILIN-ASSOCIATED RHOMBOID-LIKE PROTEIN, MITOCHONDRIAL"/>
    <property type="match status" value="1"/>
</dbReference>
<feature type="transmembrane region" description="Helical" evidence="7">
    <location>
        <begin position="20"/>
        <end position="38"/>
    </location>
</feature>
<name>A0A497VDL3_9FLAO</name>
<feature type="transmembrane region" description="Helical" evidence="7">
    <location>
        <begin position="154"/>
        <end position="176"/>
    </location>
</feature>
<dbReference type="InterPro" id="IPR035952">
    <property type="entry name" value="Rhomboid-like_sf"/>
</dbReference>
<dbReference type="GO" id="GO:0004252">
    <property type="term" value="F:serine-type endopeptidase activity"/>
    <property type="evidence" value="ECO:0007669"/>
    <property type="project" value="InterPro"/>
</dbReference>
<comment type="subcellular location">
    <subcellularLocation>
        <location evidence="1">Membrane</location>
        <topology evidence="1">Multi-pass membrane protein</topology>
    </subcellularLocation>
</comment>
<dbReference type="PANTHER" id="PTHR43731">
    <property type="entry name" value="RHOMBOID PROTEASE"/>
    <property type="match status" value="1"/>
</dbReference>
<evidence type="ECO:0000313" key="11">
    <source>
        <dbReference type="EMBL" id="RLJ34793.1"/>
    </source>
</evidence>
<feature type="transmembrane region" description="Helical" evidence="7">
    <location>
        <begin position="182"/>
        <end position="199"/>
    </location>
</feature>
<protein>
    <submittedName>
        <fullName evidence="11">Membrane associated rhomboid family serine protease</fullName>
    </submittedName>
</protein>
<keyword evidence="11" id="KW-0645">Protease</keyword>
<sequence length="289" mass="32369">MGIIDDLKMQYKTGGITLQLIFWNIGIAIPLFLLHAFSNDGFLSLMSWIQLTSDPSEFIVKPWTLLTYSFLHVDVLHLLFNMIMLNFSGRLFLTFFTQKQFLGLYLLGAAFAGLVFLGTFFLFGYKAPIIGASGAIMAVLIGSATYAPLYQIRLLLIGTVKLWHIAIVFLILDLIQIPTNNMGGHIAHLGGAVFGFIYIKLLQNGTDLSLIVTRILNFFANLFKPKKGTPFKKVHRNVSQPKPKTAPASRIVVKDKTQQQIDEILDKISQSGYDSLTKEEKEFLFKAGK</sequence>